<accession>A0A848LGH4</accession>
<organism evidence="2 3">
    <name type="scientific">Pyxidicoccus fallax</name>
    <dbReference type="NCBI Taxonomy" id="394095"/>
    <lineage>
        <taxon>Bacteria</taxon>
        <taxon>Pseudomonadati</taxon>
        <taxon>Myxococcota</taxon>
        <taxon>Myxococcia</taxon>
        <taxon>Myxococcales</taxon>
        <taxon>Cystobacterineae</taxon>
        <taxon>Myxococcaceae</taxon>
        <taxon>Pyxidicoccus</taxon>
    </lineage>
</organism>
<dbReference type="RefSeq" id="WP_169344354.1">
    <property type="nucleotide sequence ID" value="NZ_JABBJJ010000031.1"/>
</dbReference>
<dbReference type="EMBL" id="JABBJJ010000031">
    <property type="protein sequence ID" value="NMO15058.1"/>
    <property type="molecule type" value="Genomic_DNA"/>
</dbReference>
<dbReference type="Proteomes" id="UP000518300">
    <property type="component" value="Unassembled WGS sequence"/>
</dbReference>
<feature type="chain" id="PRO_5032546382" evidence="1">
    <location>
        <begin position="34"/>
        <end position="140"/>
    </location>
</feature>
<gene>
    <name evidence="2" type="ORF">HG543_09340</name>
</gene>
<name>A0A848LGH4_9BACT</name>
<proteinExistence type="predicted"/>
<sequence>MKRGSGTSRLFRHAAGGSALLATLLGLAVPADAGAQEQAPQLTCYRMVLDSGLTNEYAATQLCRGARSTAPAQCFLRVQDEGSLTQGQAVQLCQFSTPEDDPATCYLQTRRRTFIESWRGVQLCQPPVQELLRYCPVFVQ</sequence>
<evidence type="ECO:0000256" key="1">
    <source>
        <dbReference type="SAM" id="SignalP"/>
    </source>
</evidence>
<keyword evidence="3" id="KW-1185">Reference proteome</keyword>
<feature type="signal peptide" evidence="1">
    <location>
        <begin position="1"/>
        <end position="33"/>
    </location>
</feature>
<keyword evidence="1" id="KW-0732">Signal</keyword>
<evidence type="ECO:0000313" key="3">
    <source>
        <dbReference type="Proteomes" id="UP000518300"/>
    </source>
</evidence>
<protein>
    <submittedName>
        <fullName evidence="2">Uncharacterized protein</fullName>
    </submittedName>
</protein>
<comment type="caution">
    <text evidence="2">The sequence shown here is derived from an EMBL/GenBank/DDBJ whole genome shotgun (WGS) entry which is preliminary data.</text>
</comment>
<reference evidence="2 3" key="1">
    <citation type="submission" date="2020-04" db="EMBL/GenBank/DDBJ databases">
        <title>Draft genome of Pyxidicoccus fallax type strain.</title>
        <authorList>
            <person name="Whitworth D.E."/>
        </authorList>
    </citation>
    <scope>NUCLEOTIDE SEQUENCE [LARGE SCALE GENOMIC DNA]</scope>
    <source>
        <strain evidence="2 3">DSM 14698</strain>
    </source>
</reference>
<evidence type="ECO:0000313" key="2">
    <source>
        <dbReference type="EMBL" id="NMO15058.1"/>
    </source>
</evidence>
<dbReference type="AlphaFoldDB" id="A0A848LGH4"/>